<accession>A0ABZ0TFU6</accession>
<proteinExistence type="inferred from homology"/>
<dbReference type="CDD" id="cd05825">
    <property type="entry name" value="LbH_wcaF_like"/>
    <property type="match status" value="1"/>
</dbReference>
<dbReference type="EMBL" id="CP139558">
    <property type="protein sequence ID" value="WPU92055.1"/>
    <property type="molecule type" value="Genomic_DNA"/>
</dbReference>
<evidence type="ECO:0000256" key="2">
    <source>
        <dbReference type="ARBA" id="ARBA00022679"/>
    </source>
</evidence>
<name>A0ABZ0TFU6_9SPHI</name>
<keyword evidence="4" id="KW-1185">Reference proteome</keyword>
<dbReference type="Proteomes" id="UP001324380">
    <property type="component" value="Chromosome"/>
</dbReference>
<evidence type="ECO:0000256" key="1">
    <source>
        <dbReference type="ARBA" id="ARBA00007274"/>
    </source>
</evidence>
<evidence type="ECO:0000313" key="4">
    <source>
        <dbReference type="Proteomes" id="UP001324380"/>
    </source>
</evidence>
<dbReference type="InterPro" id="IPR051159">
    <property type="entry name" value="Hexapeptide_acetyltransf"/>
</dbReference>
<dbReference type="RefSeq" id="WP_321561221.1">
    <property type="nucleotide sequence ID" value="NZ_CP139558.1"/>
</dbReference>
<reference evidence="3 4" key="1">
    <citation type="submission" date="2023-11" db="EMBL/GenBank/DDBJ databases">
        <title>Analysis of the Genomes of Mucilaginibacter gossypii cycad 4 and M. sabulilitoris SNA2: microbes with the potential for plant growth promotion.</title>
        <authorList>
            <person name="Hirsch A.M."/>
            <person name="Humm E."/>
            <person name="Rubbi M."/>
            <person name="Del Vecchio G."/>
            <person name="Ha S.M."/>
            <person name="Pellegrini M."/>
            <person name="Gunsalus R.P."/>
        </authorList>
    </citation>
    <scope>NUCLEOTIDE SEQUENCE [LARGE SCALE GENOMIC DNA]</scope>
    <source>
        <strain evidence="3 4">SNA2</strain>
    </source>
</reference>
<organism evidence="3 4">
    <name type="scientific">Mucilaginibacter sabulilitoris</name>
    <dbReference type="NCBI Taxonomy" id="1173583"/>
    <lineage>
        <taxon>Bacteria</taxon>
        <taxon>Pseudomonadati</taxon>
        <taxon>Bacteroidota</taxon>
        <taxon>Sphingobacteriia</taxon>
        <taxon>Sphingobacteriales</taxon>
        <taxon>Sphingobacteriaceae</taxon>
        <taxon>Mucilaginibacter</taxon>
    </lineage>
</organism>
<gene>
    <name evidence="3" type="ORF">SNE25_22300</name>
</gene>
<evidence type="ECO:0000313" key="3">
    <source>
        <dbReference type="EMBL" id="WPU92055.1"/>
    </source>
</evidence>
<sequence>MHKTDLSAYNNHPFNPGGTAFKRLLWYYVNALFFKTSVIPSSAFKVFLLRAFGAKIGKNVTIKPCVNIKYPWFVSIGDQSWIGENVWIDSLVMINIGAHVCLSQGAILLTGSHNYKKTSFDLLTKGLILEDGVWIGAGAIVNLGTIAASHSVLTSGSVATTNLEPYSVYQGNPAVKIRERNIS</sequence>
<dbReference type="PANTHER" id="PTHR23416:SF23">
    <property type="entry name" value="ACETYLTRANSFERASE C18B11.09C-RELATED"/>
    <property type="match status" value="1"/>
</dbReference>
<dbReference type="NCBIfam" id="NF007797">
    <property type="entry name" value="PRK10502.1"/>
    <property type="match status" value="1"/>
</dbReference>
<protein>
    <submittedName>
        <fullName evidence="3">WcaF family extracellular polysaccharide biosynthesis acetyltransferase</fullName>
    </submittedName>
</protein>
<dbReference type="InterPro" id="IPR011004">
    <property type="entry name" value="Trimer_LpxA-like_sf"/>
</dbReference>
<comment type="similarity">
    <text evidence="1">Belongs to the transferase hexapeptide repeat family.</text>
</comment>
<dbReference type="PANTHER" id="PTHR23416">
    <property type="entry name" value="SIALIC ACID SYNTHASE-RELATED"/>
    <property type="match status" value="1"/>
</dbReference>
<dbReference type="SUPFAM" id="SSF51161">
    <property type="entry name" value="Trimeric LpxA-like enzymes"/>
    <property type="match status" value="1"/>
</dbReference>
<keyword evidence="2" id="KW-0808">Transferase</keyword>
<dbReference type="Gene3D" id="2.160.10.10">
    <property type="entry name" value="Hexapeptide repeat proteins"/>
    <property type="match status" value="1"/>
</dbReference>